<dbReference type="RefSeq" id="XP_008618875.1">
    <property type="nucleotide sequence ID" value="XM_008620653.1"/>
</dbReference>
<dbReference type="OrthoDB" id="77731at2759"/>
<dbReference type="AlphaFoldDB" id="T0Q2P7"/>
<name>T0Q2P7_SAPDV</name>
<dbReference type="GeneID" id="19955246"/>
<dbReference type="VEuPathDB" id="FungiDB:SDRG_14519"/>
<proteinExistence type="predicted"/>
<gene>
    <name evidence="2" type="ORF">SDRG_14519</name>
</gene>
<keyword evidence="3" id="KW-1185">Reference proteome</keyword>
<dbReference type="SUPFAM" id="SSF57903">
    <property type="entry name" value="FYVE/PHD zinc finger"/>
    <property type="match status" value="1"/>
</dbReference>
<evidence type="ECO:0000313" key="3">
    <source>
        <dbReference type="Proteomes" id="UP000030762"/>
    </source>
</evidence>
<feature type="region of interest" description="Disordered" evidence="1">
    <location>
        <begin position="345"/>
        <end position="376"/>
    </location>
</feature>
<dbReference type="Gene3D" id="3.30.530.20">
    <property type="match status" value="1"/>
</dbReference>
<evidence type="ECO:0000256" key="1">
    <source>
        <dbReference type="SAM" id="MobiDB-lite"/>
    </source>
</evidence>
<dbReference type="PANTHER" id="PTHR13510">
    <property type="entry name" value="FYVE-FINGER-CONTAINING RAB5 EFFECTOR PROTEIN RABENOSYN-5-RELATED"/>
    <property type="match status" value="1"/>
</dbReference>
<dbReference type="PANTHER" id="PTHR13510:SF44">
    <property type="entry name" value="RABENOSYN-5"/>
    <property type="match status" value="1"/>
</dbReference>
<accession>T0Q2P7</accession>
<evidence type="ECO:0008006" key="4">
    <source>
        <dbReference type="Google" id="ProtNLM"/>
    </source>
</evidence>
<organism evidence="2 3">
    <name type="scientific">Saprolegnia diclina (strain VS20)</name>
    <dbReference type="NCBI Taxonomy" id="1156394"/>
    <lineage>
        <taxon>Eukaryota</taxon>
        <taxon>Sar</taxon>
        <taxon>Stramenopiles</taxon>
        <taxon>Oomycota</taxon>
        <taxon>Saprolegniomycetes</taxon>
        <taxon>Saprolegniales</taxon>
        <taxon>Saprolegniaceae</taxon>
        <taxon>Saprolegnia</taxon>
    </lineage>
</organism>
<dbReference type="InParanoid" id="T0Q2P7"/>
<dbReference type="SUPFAM" id="SSF55961">
    <property type="entry name" value="Bet v1-like"/>
    <property type="match status" value="1"/>
</dbReference>
<reference evidence="2 3" key="1">
    <citation type="submission" date="2012-04" db="EMBL/GenBank/DDBJ databases">
        <title>The Genome Sequence of Saprolegnia declina VS20.</title>
        <authorList>
            <consortium name="The Broad Institute Genome Sequencing Platform"/>
            <person name="Russ C."/>
            <person name="Nusbaum C."/>
            <person name="Tyler B."/>
            <person name="van West P."/>
            <person name="Dieguez-Uribeondo J."/>
            <person name="de Bruijn I."/>
            <person name="Tripathy S."/>
            <person name="Jiang R."/>
            <person name="Young S.K."/>
            <person name="Zeng Q."/>
            <person name="Gargeya S."/>
            <person name="Fitzgerald M."/>
            <person name="Haas B."/>
            <person name="Abouelleil A."/>
            <person name="Alvarado L."/>
            <person name="Arachchi H.M."/>
            <person name="Berlin A."/>
            <person name="Chapman S.B."/>
            <person name="Goldberg J."/>
            <person name="Griggs A."/>
            <person name="Gujja S."/>
            <person name="Hansen M."/>
            <person name="Howarth C."/>
            <person name="Imamovic A."/>
            <person name="Larimer J."/>
            <person name="McCowen C."/>
            <person name="Montmayeur A."/>
            <person name="Murphy C."/>
            <person name="Neiman D."/>
            <person name="Pearson M."/>
            <person name="Priest M."/>
            <person name="Roberts A."/>
            <person name="Saif S."/>
            <person name="Shea T."/>
            <person name="Sisk P."/>
            <person name="Sykes S."/>
            <person name="Wortman J."/>
            <person name="Nusbaum C."/>
            <person name="Birren B."/>
        </authorList>
    </citation>
    <scope>NUCLEOTIDE SEQUENCE [LARGE SCALE GENOMIC DNA]</scope>
    <source>
        <strain evidence="2 3">VS20</strain>
    </source>
</reference>
<dbReference type="InterPro" id="IPR023393">
    <property type="entry name" value="START-like_dom_sf"/>
</dbReference>
<evidence type="ECO:0000313" key="2">
    <source>
        <dbReference type="EMBL" id="EQC27680.1"/>
    </source>
</evidence>
<sequence length="376" mass="42454">MRRTTTSSSQVCTDEPLPLIEAATIKLDCRAAAQDLLNYYDDFCSAPASWRLLRNERGVQMLQGPGRHMRHAYRFATTVTASLDEVKALNTNLTPTEMRDTMDKYADGILDMQVLHRLQTPTVAEPNLQVLVRWVVNACPSPLLHRDFCLAEVQNGWTLPSGQSAWGLAQHSIKVPSCPDLLSTKRYQRGQVHHFGLLYVEHATRPGVLVLFMHLELNVKGWTPSWLYPRLMARQARSVSKLSRLFTSMHGKAKSSTRAAPTPKHCQYCTRQFGLFRPKVRCSNCSEVFCGACALPFEKRHICVECLAEEDDPILDVQSGSTWSGTSPHGVQSWLDMRSEQQLRQLSKWARSSRGNEERSNVPSDRNLRRAPSCST</sequence>
<dbReference type="InterPro" id="IPR052727">
    <property type="entry name" value="Rab4/Rab5_effector"/>
</dbReference>
<dbReference type="InterPro" id="IPR011011">
    <property type="entry name" value="Znf_FYVE_PHD"/>
</dbReference>
<dbReference type="EMBL" id="JH767204">
    <property type="protein sequence ID" value="EQC27680.1"/>
    <property type="molecule type" value="Genomic_DNA"/>
</dbReference>
<dbReference type="Proteomes" id="UP000030762">
    <property type="component" value="Unassembled WGS sequence"/>
</dbReference>
<protein>
    <recommendedName>
        <fullName evidence="4">FYVE-type domain-containing protein</fullName>
    </recommendedName>
</protein>